<dbReference type="AlphaFoldDB" id="A0A7C7KDB5"/>
<reference evidence="2" key="1">
    <citation type="journal article" date="2019" name="bioRxiv">
        <title>Genome diversification in globally distributed novel marine Proteobacteria is linked to environmental adaptation.</title>
        <authorList>
            <person name="Zhou Z."/>
            <person name="Tran P.Q."/>
            <person name="Kieft K."/>
            <person name="Anantharaman K."/>
        </authorList>
    </citation>
    <scope>NUCLEOTIDE SEQUENCE [LARGE SCALE GENOMIC DNA]</scope>
</reference>
<proteinExistence type="predicted"/>
<evidence type="ECO:0000313" key="1">
    <source>
        <dbReference type="EMBL" id="HIA97838.1"/>
    </source>
</evidence>
<sequence>MNWLGLFTLSSATDPELAPHAYLLYLLLWTFVVGLFVLFLFPVIGKTLGFIVITILIVVFVGMVVYFHAANLFAD</sequence>
<evidence type="ECO:0000313" key="2">
    <source>
        <dbReference type="Proteomes" id="UP000589132"/>
    </source>
</evidence>
<dbReference type="EMBL" id="DTTC01000076">
    <property type="protein sequence ID" value="HIA97838.1"/>
    <property type="molecule type" value="Genomic_DNA"/>
</dbReference>
<gene>
    <name evidence="1" type="ORF">EYO15_01475</name>
</gene>
<comment type="caution">
    <text evidence="1">The sequence shown here is derived from an EMBL/GenBank/DDBJ whole genome shotgun (WGS) entry which is preliminary data.</text>
</comment>
<name>A0A7C7KDB5_9ARCH</name>
<accession>A0A7C7KDB5</accession>
<protein>
    <submittedName>
        <fullName evidence="1">Uncharacterized protein</fullName>
    </submittedName>
</protein>
<organism evidence="1 2">
    <name type="scientific">Marine Group III euryarchaeote</name>
    <dbReference type="NCBI Taxonomy" id="2173149"/>
    <lineage>
        <taxon>Archaea</taxon>
        <taxon>Methanobacteriati</taxon>
        <taxon>Thermoplasmatota</taxon>
        <taxon>Thermoplasmata</taxon>
        <taxon>Candidatus Thermoprofundales</taxon>
    </lineage>
</organism>
<dbReference type="Proteomes" id="UP000589132">
    <property type="component" value="Unassembled WGS sequence"/>
</dbReference>